<evidence type="ECO:0000256" key="5">
    <source>
        <dbReference type="ARBA" id="ARBA00022772"/>
    </source>
</evidence>
<dbReference type="RefSeq" id="XP_008079565.1">
    <property type="nucleotide sequence ID" value="XM_008081374.1"/>
</dbReference>
<dbReference type="EC" id="1.4.3.-" evidence="11"/>
<dbReference type="GO" id="GO:0005507">
    <property type="term" value="F:copper ion binding"/>
    <property type="evidence" value="ECO:0007669"/>
    <property type="project" value="InterPro"/>
</dbReference>
<evidence type="ECO:0000256" key="6">
    <source>
        <dbReference type="ARBA" id="ARBA00023002"/>
    </source>
</evidence>
<evidence type="ECO:0000256" key="11">
    <source>
        <dbReference type="RuleBase" id="RU000672"/>
    </source>
</evidence>
<evidence type="ECO:0000259" key="14">
    <source>
        <dbReference type="Pfam" id="PF02728"/>
    </source>
</evidence>
<dbReference type="GeneID" id="19465014"/>
<feature type="domain" description="Copper amine oxidase catalytic" evidence="12">
    <location>
        <begin position="233"/>
        <end position="630"/>
    </location>
</feature>
<reference evidence="15 16" key="1">
    <citation type="journal article" date="2013" name="BMC Genomics">
        <title>Genomics-driven discovery of the pneumocandin biosynthetic gene cluster in the fungus Glarea lozoyensis.</title>
        <authorList>
            <person name="Chen L."/>
            <person name="Yue Q."/>
            <person name="Zhang X."/>
            <person name="Xiang M."/>
            <person name="Wang C."/>
            <person name="Li S."/>
            <person name="Che Y."/>
            <person name="Ortiz-Lopez F.J."/>
            <person name="Bills G.F."/>
            <person name="Liu X."/>
            <person name="An Z."/>
        </authorList>
    </citation>
    <scope>NUCLEOTIDE SEQUENCE [LARGE SCALE GENOMIC DNA]</scope>
    <source>
        <strain evidence="16">ATCC 20868 / MF5171</strain>
    </source>
</reference>
<dbReference type="PANTHER" id="PTHR10638:SF33">
    <property type="entry name" value="AMINE OXIDASE"/>
    <property type="match status" value="1"/>
</dbReference>
<dbReference type="Proteomes" id="UP000016922">
    <property type="component" value="Unassembled WGS sequence"/>
</dbReference>
<dbReference type="GO" id="GO:0048038">
    <property type="term" value="F:quinone binding"/>
    <property type="evidence" value="ECO:0007669"/>
    <property type="project" value="InterPro"/>
</dbReference>
<keyword evidence="8" id="KW-1015">Disulfide bond</keyword>
<keyword evidence="6 11" id="KW-0560">Oxidoreductase</keyword>
<evidence type="ECO:0000256" key="9">
    <source>
        <dbReference type="PIRSR" id="PIRSR600269-50"/>
    </source>
</evidence>
<comment type="cofactor">
    <cofactor evidence="1">
        <name>Cu cation</name>
        <dbReference type="ChEBI" id="CHEBI:23378"/>
    </cofactor>
</comment>
<feature type="modified residue" description="2',4',5'-topaquinone" evidence="10">
    <location>
        <position position="389"/>
    </location>
</feature>
<comment type="PTM">
    <text evidence="10 11">Topaquinone (TPQ) is generated by copper-dependent autoxidation of a specific tyrosyl residue.</text>
</comment>
<dbReference type="OrthoDB" id="5379943at2759"/>
<dbReference type="Gene3D" id="2.70.98.20">
    <property type="entry name" value="Copper amine oxidase, catalytic domain"/>
    <property type="match status" value="1"/>
</dbReference>
<dbReference type="SUPFAM" id="SSF54416">
    <property type="entry name" value="Amine oxidase N-terminal region"/>
    <property type="match status" value="2"/>
</dbReference>
<dbReference type="eggNOG" id="KOG1186">
    <property type="taxonomic scope" value="Eukaryota"/>
</dbReference>
<dbReference type="SUPFAM" id="SSF49998">
    <property type="entry name" value="Amine oxidase catalytic domain"/>
    <property type="match status" value="1"/>
</dbReference>
<dbReference type="HOGENOM" id="CLU_011500_3_1_1"/>
<evidence type="ECO:0000256" key="7">
    <source>
        <dbReference type="ARBA" id="ARBA00023008"/>
    </source>
</evidence>
<dbReference type="FunFam" id="2.70.98.20:FF:000001">
    <property type="entry name" value="Amine oxidase"/>
    <property type="match status" value="1"/>
</dbReference>
<dbReference type="GO" id="GO:0008131">
    <property type="term" value="F:primary methylamine oxidase activity"/>
    <property type="evidence" value="ECO:0007669"/>
    <property type="project" value="InterPro"/>
</dbReference>
<feature type="domain" description="Copper amine oxidase N2-terminal" evidence="13">
    <location>
        <begin position="4"/>
        <end position="70"/>
    </location>
</feature>
<dbReference type="STRING" id="1116229.S3E3C8"/>
<dbReference type="PROSITE" id="PS01164">
    <property type="entry name" value="COPPER_AMINE_OXID_1"/>
    <property type="match status" value="1"/>
</dbReference>
<dbReference type="OMA" id="GYLVEWQ"/>
<dbReference type="InterPro" id="IPR015798">
    <property type="entry name" value="Cu_amine_oxidase_C"/>
</dbReference>
<dbReference type="AlphaFoldDB" id="S3E3C8"/>
<dbReference type="InterPro" id="IPR016182">
    <property type="entry name" value="Cu_amine_oxidase_N-reg"/>
</dbReference>
<evidence type="ECO:0000256" key="4">
    <source>
        <dbReference type="ARBA" id="ARBA00022723"/>
    </source>
</evidence>
<dbReference type="Pfam" id="PF01179">
    <property type="entry name" value="Cu_amine_oxid"/>
    <property type="match status" value="1"/>
</dbReference>
<feature type="active site" description="Schiff-base intermediate with substrate; via topaquinone" evidence="9">
    <location>
        <position position="389"/>
    </location>
</feature>
<evidence type="ECO:0000256" key="3">
    <source>
        <dbReference type="ARBA" id="ARBA00011738"/>
    </source>
</evidence>
<comment type="cofactor">
    <cofactor evidence="11">
        <name>Cu cation</name>
        <dbReference type="ChEBI" id="CHEBI:23378"/>
    </cofactor>
    <text evidence="11">Contains 1 topaquinone per subunit.</text>
</comment>
<accession>S3E3C8</accession>
<dbReference type="InterPro" id="IPR000269">
    <property type="entry name" value="Cu_amine_oxidase"/>
</dbReference>
<dbReference type="Pfam" id="PF02727">
    <property type="entry name" value="Cu_amine_oxidN2"/>
    <property type="match status" value="1"/>
</dbReference>
<keyword evidence="7 11" id="KW-0186">Copper</keyword>
<comment type="similarity">
    <text evidence="2 11">Belongs to the copper/topaquinone oxidase family.</text>
</comment>
<evidence type="ECO:0000256" key="10">
    <source>
        <dbReference type="PIRSR" id="PIRSR600269-51"/>
    </source>
</evidence>
<dbReference type="PANTHER" id="PTHR10638">
    <property type="entry name" value="COPPER AMINE OXIDASE"/>
    <property type="match status" value="1"/>
</dbReference>
<dbReference type="InterPro" id="IPR015802">
    <property type="entry name" value="Cu_amine_oxidase_N3"/>
</dbReference>
<feature type="domain" description="Copper amine oxidase N3-terminal" evidence="14">
    <location>
        <begin position="105"/>
        <end position="191"/>
    </location>
</feature>
<keyword evidence="16" id="KW-1185">Reference proteome</keyword>
<keyword evidence="5 9" id="KW-0801">TPQ</keyword>
<protein>
    <recommendedName>
        <fullName evidence="11">Amine oxidase</fullName>
        <ecNumber evidence="11">1.4.3.-</ecNumber>
    </recommendedName>
</protein>
<dbReference type="InterPro" id="IPR036460">
    <property type="entry name" value="Cu_amine_oxidase_C_sf"/>
</dbReference>
<name>S3E3C8_GLAL2</name>
<evidence type="ECO:0000256" key="2">
    <source>
        <dbReference type="ARBA" id="ARBA00007983"/>
    </source>
</evidence>
<dbReference type="InterPro" id="IPR049948">
    <property type="entry name" value="Cu_Am_ox_TPQ-bd"/>
</dbReference>
<dbReference type="KEGG" id="glz:GLAREA_05960"/>
<dbReference type="Pfam" id="PF02728">
    <property type="entry name" value="Cu_amine_oxidN3"/>
    <property type="match status" value="1"/>
</dbReference>
<feature type="active site" description="Proton acceptor" evidence="9">
    <location>
        <position position="305"/>
    </location>
</feature>
<evidence type="ECO:0000259" key="13">
    <source>
        <dbReference type="Pfam" id="PF02727"/>
    </source>
</evidence>
<evidence type="ECO:0000259" key="12">
    <source>
        <dbReference type="Pfam" id="PF01179"/>
    </source>
</evidence>
<dbReference type="GO" id="GO:0009308">
    <property type="term" value="P:amine metabolic process"/>
    <property type="evidence" value="ECO:0007669"/>
    <property type="project" value="UniProtKB-UniRule"/>
</dbReference>
<comment type="subunit">
    <text evidence="3">Homodimer.</text>
</comment>
<organism evidence="15 16">
    <name type="scientific">Glarea lozoyensis (strain ATCC 20868 / MF5171)</name>
    <dbReference type="NCBI Taxonomy" id="1116229"/>
    <lineage>
        <taxon>Eukaryota</taxon>
        <taxon>Fungi</taxon>
        <taxon>Dikarya</taxon>
        <taxon>Ascomycota</taxon>
        <taxon>Pezizomycotina</taxon>
        <taxon>Leotiomycetes</taxon>
        <taxon>Helotiales</taxon>
        <taxon>Helotiaceae</taxon>
        <taxon>Glarea</taxon>
    </lineage>
</organism>
<keyword evidence="4 11" id="KW-0479">Metal-binding</keyword>
<dbReference type="Gene3D" id="3.10.450.40">
    <property type="match status" value="2"/>
</dbReference>
<dbReference type="InterPro" id="IPR015800">
    <property type="entry name" value="Cu_amine_oxidase_N2"/>
</dbReference>
<evidence type="ECO:0000256" key="1">
    <source>
        <dbReference type="ARBA" id="ARBA00001935"/>
    </source>
</evidence>
<gene>
    <name evidence="15" type="ORF">GLAREA_05960</name>
</gene>
<proteinExistence type="inferred from homology"/>
<evidence type="ECO:0000256" key="8">
    <source>
        <dbReference type="ARBA" id="ARBA00023157"/>
    </source>
</evidence>
<dbReference type="EMBL" id="KE145358">
    <property type="protein sequence ID" value="EPE32948.1"/>
    <property type="molecule type" value="Genomic_DNA"/>
</dbReference>
<evidence type="ECO:0000313" key="15">
    <source>
        <dbReference type="EMBL" id="EPE32948.1"/>
    </source>
</evidence>
<evidence type="ECO:0000313" key="16">
    <source>
        <dbReference type="Proteomes" id="UP000016922"/>
    </source>
</evidence>
<sequence length="668" mass="74649">MSSHPLDPLSAAEITHISSSIKEKSPGKSLHFKVISINEPPKHLLRKYLIAERNGGSTSHLPRLASALYYHRGTSDMFLVTINLSENSVEQIKLLESHFHGQADVDEILEMRDACLKHPQVIEAIKKYQLPDHLKVVCDTWPYGRDSEDHHPRYVQCYLFAEGEHPGSNHYDMPLPFSPVLDMTTKELVDIIRLPTGPGSELKHDSVYVPHPAREYHHALQSGPARTDLKSLTVHQPQGVSFSVDGYLVRWQKWRFRLGFNWREGMVLHDVTYDGRELFHRLSLSEMFVPYGDPRMPYSRKSVFDVGDIGAGVAANNLALGCDCLGSIKYFSFVVSNSQGQPVDKPNAICMHEIDDGIGWKHTNTRTGAVSIVRSRVLVLQTIITVGNYEYIFMWHLDQAAGLHYKIQATGILSTAPIDPGVTVPFGTNVNEGVMAPFHQHVFSLRIDPCIDGSNNSFVEEDSVAMPWDESNPYGVGYVTKSQLLSKSGYSDSAPNRVHKIVNPSSINKTSGKPVAYAIHSPSKQMLLAHPNSWHGKRAKYAFHPFWVTAHKDDELYAAGDYTYQSHPDFTSDLAAWTAREDNTEDTDIVVWHSISLTHNPRTEDYPVMPCDTMTVSLKPSGFFEQNPALDVPQSTQKGNQSVLIEDKSLKNVLGGAESRGSGRDSKL</sequence>